<feature type="domain" description="RNA polymerase sigma-70 region 2" evidence="5">
    <location>
        <begin position="28"/>
        <end position="93"/>
    </location>
</feature>
<comment type="caution">
    <text evidence="7">The sequence shown here is derived from an EMBL/GenBank/DDBJ whole genome shotgun (WGS) entry which is preliminary data.</text>
</comment>
<proteinExistence type="inferred from homology"/>
<dbReference type="SUPFAM" id="SSF88946">
    <property type="entry name" value="Sigma2 domain of RNA polymerase sigma factors"/>
    <property type="match status" value="1"/>
</dbReference>
<dbReference type="InterPro" id="IPR013249">
    <property type="entry name" value="RNA_pol_sigma70_r4_t2"/>
</dbReference>
<evidence type="ECO:0000313" key="7">
    <source>
        <dbReference type="EMBL" id="TDQ11521.1"/>
    </source>
</evidence>
<evidence type="ECO:0000256" key="1">
    <source>
        <dbReference type="ARBA" id="ARBA00010641"/>
    </source>
</evidence>
<comment type="similarity">
    <text evidence="1">Belongs to the sigma-70 factor family. ECF subfamily.</text>
</comment>
<dbReference type="NCBIfam" id="TIGR02937">
    <property type="entry name" value="sigma70-ECF"/>
    <property type="match status" value="1"/>
</dbReference>
<evidence type="ECO:0000313" key="8">
    <source>
        <dbReference type="Proteomes" id="UP000295620"/>
    </source>
</evidence>
<dbReference type="Pfam" id="PF04542">
    <property type="entry name" value="Sigma70_r2"/>
    <property type="match status" value="1"/>
</dbReference>
<keyword evidence="3" id="KW-0731">Sigma factor</keyword>
<dbReference type="InterPro" id="IPR036388">
    <property type="entry name" value="WH-like_DNA-bd_sf"/>
</dbReference>
<dbReference type="GO" id="GO:0016987">
    <property type="term" value="F:sigma factor activity"/>
    <property type="evidence" value="ECO:0007669"/>
    <property type="project" value="UniProtKB-KW"/>
</dbReference>
<dbReference type="GO" id="GO:0003677">
    <property type="term" value="F:DNA binding"/>
    <property type="evidence" value="ECO:0007669"/>
    <property type="project" value="InterPro"/>
</dbReference>
<dbReference type="InterPro" id="IPR007627">
    <property type="entry name" value="RNA_pol_sigma70_r2"/>
</dbReference>
<evidence type="ECO:0000256" key="2">
    <source>
        <dbReference type="ARBA" id="ARBA00023015"/>
    </source>
</evidence>
<dbReference type="Proteomes" id="UP000295620">
    <property type="component" value="Unassembled WGS sequence"/>
</dbReference>
<dbReference type="Gene3D" id="1.10.1740.10">
    <property type="match status" value="1"/>
</dbReference>
<organism evidence="7 8">
    <name type="scientific">Pedobacter metabolipauper</name>
    <dbReference type="NCBI Taxonomy" id="425513"/>
    <lineage>
        <taxon>Bacteria</taxon>
        <taxon>Pseudomonadati</taxon>
        <taxon>Bacteroidota</taxon>
        <taxon>Sphingobacteriia</taxon>
        <taxon>Sphingobacteriales</taxon>
        <taxon>Sphingobacteriaceae</taxon>
        <taxon>Pedobacter</taxon>
    </lineage>
</organism>
<name>A0A4R6T2F4_9SPHI</name>
<evidence type="ECO:0000259" key="5">
    <source>
        <dbReference type="Pfam" id="PF04542"/>
    </source>
</evidence>
<dbReference type="InterPro" id="IPR014284">
    <property type="entry name" value="RNA_pol_sigma-70_dom"/>
</dbReference>
<evidence type="ECO:0000256" key="3">
    <source>
        <dbReference type="ARBA" id="ARBA00023082"/>
    </source>
</evidence>
<protein>
    <submittedName>
        <fullName evidence="7">RNA polymerase sigma-70 factor (ECF subfamily)</fullName>
    </submittedName>
</protein>
<gene>
    <name evidence="7" type="ORF">ATK78_0644</name>
</gene>
<evidence type="ECO:0000259" key="6">
    <source>
        <dbReference type="Pfam" id="PF08281"/>
    </source>
</evidence>
<keyword evidence="2" id="KW-0805">Transcription regulation</keyword>
<dbReference type="InterPro" id="IPR013324">
    <property type="entry name" value="RNA_pol_sigma_r3/r4-like"/>
</dbReference>
<dbReference type="Gene3D" id="1.10.10.10">
    <property type="entry name" value="Winged helix-like DNA-binding domain superfamily/Winged helix DNA-binding domain"/>
    <property type="match status" value="1"/>
</dbReference>
<reference evidence="7 8" key="1">
    <citation type="submission" date="2019-03" db="EMBL/GenBank/DDBJ databases">
        <title>Genomic Encyclopedia of Archaeal and Bacterial Type Strains, Phase II (KMG-II): from individual species to whole genera.</title>
        <authorList>
            <person name="Goeker M."/>
        </authorList>
    </citation>
    <scope>NUCLEOTIDE SEQUENCE [LARGE SCALE GENOMIC DNA]</scope>
    <source>
        <strain evidence="7 8">DSM 19035</strain>
    </source>
</reference>
<dbReference type="SUPFAM" id="SSF88659">
    <property type="entry name" value="Sigma3 and sigma4 domains of RNA polymerase sigma factors"/>
    <property type="match status" value="1"/>
</dbReference>
<feature type="domain" description="RNA polymerase sigma factor 70 region 4 type 2" evidence="6">
    <location>
        <begin position="122"/>
        <end position="172"/>
    </location>
</feature>
<dbReference type="InterPro" id="IPR014327">
    <property type="entry name" value="RNA_pol_sigma70_bacteroid"/>
</dbReference>
<keyword evidence="8" id="KW-1185">Reference proteome</keyword>
<dbReference type="InterPro" id="IPR013325">
    <property type="entry name" value="RNA_pol_sigma_r2"/>
</dbReference>
<dbReference type="InterPro" id="IPR039425">
    <property type="entry name" value="RNA_pol_sigma-70-like"/>
</dbReference>
<dbReference type="PANTHER" id="PTHR43133">
    <property type="entry name" value="RNA POLYMERASE ECF-TYPE SIGMA FACTO"/>
    <property type="match status" value="1"/>
</dbReference>
<dbReference type="Pfam" id="PF08281">
    <property type="entry name" value="Sigma70_r4_2"/>
    <property type="match status" value="1"/>
</dbReference>
<dbReference type="PANTHER" id="PTHR43133:SF46">
    <property type="entry name" value="RNA POLYMERASE SIGMA-70 FACTOR ECF SUBFAMILY"/>
    <property type="match status" value="1"/>
</dbReference>
<accession>A0A4R6T2F4</accession>
<sequence>MNNHTHLPSDEDLIRQLVDGDIAAFDLIYKKYSTALFQAANHLLRNKEVCEDLVHDLFVDLWMRREHHHIKTLKYYLYAAIRNRVLLYIRSAKATVDVSAFEIIENHTAENTLIEKEIRDIVNRELHHLSEKCREIYTLSRMEQRSHKEIADLKGISIKTVENHITIALKRLRPSLKHFLSFLILMASMAG</sequence>
<dbReference type="OrthoDB" id="665981at2"/>
<dbReference type="AlphaFoldDB" id="A0A4R6T2F4"/>
<evidence type="ECO:0000256" key="4">
    <source>
        <dbReference type="ARBA" id="ARBA00023163"/>
    </source>
</evidence>
<dbReference type="GO" id="GO:0006352">
    <property type="term" value="P:DNA-templated transcription initiation"/>
    <property type="evidence" value="ECO:0007669"/>
    <property type="project" value="InterPro"/>
</dbReference>
<dbReference type="RefSeq" id="WP_133574590.1">
    <property type="nucleotide sequence ID" value="NZ_SNYC01000003.1"/>
</dbReference>
<dbReference type="EMBL" id="SNYC01000003">
    <property type="protein sequence ID" value="TDQ11521.1"/>
    <property type="molecule type" value="Genomic_DNA"/>
</dbReference>
<keyword evidence="4" id="KW-0804">Transcription</keyword>
<dbReference type="NCBIfam" id="TIGR02985">
    <property type="entry name" value="Sig70_bacteroi1"/>
    <property type="match status" value="1"/>
</dbReference>